<evidence type="ECO:0000256" key="7">
    <source>
        <dbReference type="ARBA" id="ARBA00022824"/>
    </source>
</evidence>
<comment type="caution">
    <text evidence="11">The sequence shown here is derived from an EMBL/GenBank/DDBJ whole genome shotgun (WGS) entry which is preliminary data.</text>
</comment>
<keyword evidence="5 10" id="KW-0808">Transferase</keyword>
<keyword evidence="6 10" id="KW-0812">Transmembrane</keyword>
<keyword evidence="9 10" id="KW-0472">Membrane</keyword>
<evidence type="ECO:0000313" key="11">
    <source>
        <dbReference type="EMBL" id="KAF9663970.1"/>
    </source>
</evidence>
<dbReference type="GO" id="GO:0042281">
    <property type="term" value="F:dolichyl pyrophosphate Man9GlcNAc2 alpha-1,3-glucosyltransferase activity"/>
    <property type="evidence" value="ECO:0007669"/>
    <property type="project" value="TreeGrafter"/>
</dbReference>
<keyword evidence="12" id="KW-1185">Reference proteome</keyword>
<dbReference type="EMBL" id="JADGMS010000017">
    <property type="protein sequence ID" value="KAF9663970.1"/>
    <property type="molecule type" value="Genomic_DNA"/>
</dbReference>
<protein>
    <recommendedName>
        <fullName evidence="10">Alpha-1,3-glucosyltransferase</fullName>
        <ecNumber evidence="10">2.4.1.-</ecNumber>
    </recommendedName>
</protein>
<evidence type="ECO:0000256" key="6">
    <source>
        <dbReference type="ARBA" id="ARBA00022692"/>
    </source>
</evidence>
<dbReference type="Proteomes" id="UP000657918">
    <property type="component" value="Unassembled WGS sequence"/>
</dbReference>
<evidence type="ECO:0000313" key="12">
    <source>
        <dbReference type="Proteomes" id="UP000657918"/>
    </source>
</evidence>
<dbReference type="UniPathway" id="UPA00378"/>
<accession>A0A835JAX3</accession>
<comment type="pathway">
    <text evidence="2 10">Protein modification; protein glycosylation.</text>
</comment>
<feature type="transmembrane region" description="Helical" evidence="10">
    <location>
        <begin position="420"/>
        <end position="439"/>
    </location>
</feature>
<sequence>MEKETEKKVKKPMSETESNDLDDIPCLFFLKGIMGLFLLISIFSLLLRVAVSLHSYSGAGTAPKLGDFEAQSQWMEITTNLPIKYWHFNTTNNNLSYRGLDYLPLTAYQSYFMTQIQSRCLLLVLGPYIRCCCCCALQKDLLACVLFCSSLNHKQRLMGPLKSLFSTSMHIYRAVLLVIRLMLFINSKMSAYYASVFFSHLFGSCLRCKDPARGFKIGLGCLEEHLLLFGGHTFIQEMPFLRHEANLLQPNTFLLASAFSERITCVISLVLSWLAPFERGIYEDYVANFWCMEELIYNEFSEVSQLSCYYIDISAFNDSTNMISQQQRFPLWQVYESLIIKSAVHERSILLPVLLPATLLVMELPGVLSMLLMLSALLSMFPLLCCDKLAVPCTALYMLSILLCLAPCGKQHVKKHLSRSMITISIVISYLCSLPLLFIPTQSNGCCQENLHQGIKKRNLFDFCNFVVLVGSTDMEEVARAYILRQEVHNNHVEATTKVTPLSPAVGVNYIRQSVRSSVTMF</sequence>
<evidence type="ECO:0000256" key="2">
    <source>
        <dbReference type="ARBA" id="ARBA00004922"/>
    </source>
</evidence>
<organism evidence="11 12">
    <name type="scientific">Salix dunnii</name>
    <dbReference type="NCBI Taxonomy" id="1413687"/>
    <lineage>
        <taxon>Eukaryota</taxon>
        <taxon>Viridiplantae</taxon>
        <taxon>Streptophyta</taxon>
        <taxon>Embryophyta</taxon>
        <taxon>Tracheophyta</taxon>
        <taxon>Spermatophyta</taxon>
        <taxon>Magnoliopsida</taxon>
        <taxon>eudicotyledons</taxon>
        <taxon>Gunneridae</taxon>
        <taxon>Pentapetalae</taxon>
        <taxon>rosids</taxon>
        <taxon>fabids</taxon>
        <taxon>Malpighiales</taxon>
        <taxon>Salicaceae</taxon>
        <taxon>Saliceae</taxon>
        <taxon>Salix</taxon>
    </lineage>
</organism>
<dbReference type="AlphaFoldDB" id="A0A835JAX3"/>
<evidence type="ECO:0000256" key="3">
    <source>
        <dbReference type="ARBA" id="ARBA00008715"/>
    </source>
</evidence>
<reference evidence="11 12" key="1">
    <citation type="submission" date="2020-10" db="EMBL/GenBank/DDBJ databases">
        <title>Plant Genome Project.</title>
        <authorList>
            <person name="Zhang R.-G."/>
        </authorList>
    </citation>
    <scope>NUCLEOTIDE SEQUENCE [LARGE SCALE GENOMIC DNA]</scope>
    <source>
        <strain evidence="11">FAFU-HL-1</strain>
        <tissue evidence="11">Leaf</tissue>
    </source>
</reference>
<dbReference type="OrthoDB" id="4983at2759"/>
<dbReference type="InterPro" id="IPR004856">
    <property type="entry name" value="Glyco_trans_ALG6/ALG8"/>
</dbReference>
<evidence type="ECO:0000256" key="1">
    <source>
        <dbReference type="ARBA" id="ARBA00004477"/>
    </source>
</evidence>
<dbReference type="PANTHER" id="PTHR12413:SF1">
    <property type="entry name" value="DOLICHYL PYROPHOSPHATE MAN9GLCNAC2 ALPHA-1,3-GLUCOSYLTRANSFERASE"/>
    <property type="match status" value="1"/>
</dbReference>
<dbReference type="GO" id="GO:0005789">
    <property type="term" value="C:endoplasmic reticulum membrane"/>
    <property type="evidence" value="ECO:0007669"/>
    <property type="project" value="UniProtKB-SubCell"/>
</dbReference>
<evidence type="ECO:0000256" key="8">
    <source>
        <dbReference type="ARBA" id="ARBA00022989"/>
    </source>
</evidence>
<comment type="similarity">
    <text evidence="3 10">Belongs to the ALG6/ALG8 glucosyltransferase family.</text>
</comment>
<feature type="transmembrane region" description="Helical" evidence="10">
    <location>
        <begin position="28"/>
        <end position="47"/>
    </location>
</feature>
<feature type="transmembrane region" description="Helical" evidence="10">
    <location>
        <begin position="349"/>
        <end position="377"/>
    </location>
</feature>
<dbReference type="Pfam" id="PF03155">
    <property type="entry name" value="Alg6_Alg8"/>
    <property type="match status" value="3"/>
</dbReference>
<evidence type="ECO:0000256" key="4">
    <source>
        <dbReference type="ARBA" id="ARBA00022676"/>
    </source>
</evidence>
<name>A0A835JAX3_9ROSI</name>
<keyword evidence="7 10" id="KW-0256">Endoplasmic reticulum</keyword>
<feature type="transmembrane region" description="Helical" evidence="10">
    <location>
        <begin position="389"/>
        <end position="408"/>
    </location>
</feature>
<comment type="caution">
    <text evidence="10">Lacks conserved residue(s) required for the propagation of feature annotation.</text>
</comment>
<keyword evidence="8 10" id="KW-1133">Transmembrane helix</keyword>
<dbReference type="PANTHER" id="PTHR12413">
    <property type="entry name" value="DOLICHYL GLYCOSYLTRANSFERASE"/>
    <property type="match status" value="1"/>
</dbReference>
<evidence type="ECO:0000256" key="5">
    <source>
        <dbReference type="ARBA" id="ARBA00022679"/>
    </source>
</evidence>
<evidence type="ECO:0000256" key="9">
    <source>
        <dbReference type="ARBA" id="ARBA00023136"/>
    </source>
</evidence>
<comment type="subcellular location">
    <subcellularLocation>
        <location evidence="1 10">Endoplasmic reticulum membrane</location>
        <topology evidence="1 10">Multi-pass membrane protein</topology>
    </subcellularLocation>
</comment>
<dbReference type="EC" id="2.4.1.-" evidence="10"/>
<evidence type="ECO:0000256" key="10">
    <source>
        <dbReference type="RuleBase" id="RU363110"/>
    </source>
</evidence>
<keyword evidence="4 10" id="KW-0328">Glycosyltransferase</keyword>
<proteinExistence type="inferred from homology"/>
<gene>
    <name evidence="11" type="ORF">SADUNF_Sadunf17G0107400</name>
</gene>